<proteinExistence type="predicted"/>
<evidence type="ECO:0000256" key="1">
    <source>
        <dbReference type="SAM" id="Phobius"/>
    </source>
</evidence>
<sequence>MKIKRTTQYESLRSLRNSFFLPFSSISFVSFVLLPPFLLLPKPITINNITDLLLQLNAHSHRSLSQLNNITQSCVFSPQSLDPSYSLLFSLDLTAGSHRRCCPCAGHCLLFHQSHLRQTPPRRVSHSDVVLVPARF</sequence>
<dbReference type="EMBL" id="JBDFQZ010000004">
    <property type="protein sequence ID" value="KAK9733198.1"/>
    <property type="molecule type" value="Genomic_DNA"/>
</dbReference>
<dbReference type="AlphaFoldDB" id="A0AAW1LI74"/>
<keyword evidence="3" id="KW-1185">Reference proteome</keyword>
<feature type="transmembrane region" description="Helical" evidence="1">
    <location>
        <begin position="20"/>
        <end position="40"/>
    </location>
</feature>
<dbReference type="Proteomes" id="UP001443914">
    <property type="component" value="Unassembled WGS sequence"/>
</dbReference>
<keyword evidence="1" id="KW-0812">Transmembrane</keyword>
<reference evidence="2" key="1">
    <citation type="submission" date="2024-03" db="EMBL/GenBank/DDBJ databases">
        <title>WGS assembly of Saponaria officinalis var. Norfolk2.</title>
        <authorList>
            <person name="Jenkins J."/>
            <person name="Shu S."/>
            <person name="Grimwood J."/>
            <person name="Barry K."/>
            <person name="Goodstein D."/>
            <person name="Schmutz J."/>
            <person name="Leebens-Mack J."/>
            <person name="Osbourn A."/>
        </authorList>
    </citation>
    <scope>NUCLEOTIDE SEQUENCE [LARGE SCALE GENOMIC DNA]</scope>
    <source>
        <strain evidence="2">JIC</strain>
    </source>
</reference>
<accession>A0AAW1LI74</accession>
<protein>
    <submittedName>
        <fullName evidence="2">Uncharacterized protein</fullName>
    </submittedName>
</protein>
<organism evidence="2 3">
    <name type="scientific">Saponaria officinalis</name>
    <name type="common">Common soapwort</name>
    <name type="synonym">Lychnis saponaria</name>
    <dbReference type="NCBI Taxonomy" id="3572"/>
    <lineage>
        <taxon>Eukaryota</taxon>
        <taxon>Viridiplantae</taxon>
        <taxon>Streptophyta</taxon>
        <taxon>Embryophyta</taxon>
        <taxon>Tracheophyta</taxon>
        <taxon>Spermatophyta</taxon>
        <taxon>Magnoliopsida</taxon>
        <taxon>eudicotyledons</taxon>
        <taxon>Gunneridae</taxon>
        <taxon>Pentapetalae</taxon>
        <taxon>Caryophyllales</taxon>
        <taxon>Caryophyllaceae</taxon>
        <taxon>Caryophylleae</taxon>
        <taxon>Saponaria</taxon>
    </lineage>
</organism>
<keyword evidence="1" id="KW-1133">Transmembrane helix</keyword>
<gene>
    <name evidence="2" type="ORF">RND81_04G050800</name>
</gene>
<keyword evidence="1" id="KW-0472">Membrane</keyword>
<evidence type="ECO:0000313" key="3">
    <source>
        <dbReference type="Proteomes" id="UP001443914"/>
    </source>
</evidence>
<evidence type="ECO:0000313" key="2">
    <source>
        <dbReference type="EMBL" id="KAK9733198.1"/>
    </source>
</evidence>
<comment type="caution">
    <text evidence="2">The sequence shown here is derived from an EMBL/GenBank/DDBJ whole genome shotgun (WGS) entry which is preliminary data.</text>
</comment>
<name>A0AAW1LI74_SAPOF</name>